<sequence>MKDYEYLTSSKKTYWTPKLFTKFTQLQFFIKKKFLIFKKIFVFALFFLFFGFVFGNLFGTFLNKIRNFEIWDGFIVLFLIFIIEIINYFNYFNHLNDANDRAQLDPPDPHQPIEKSLNNQSLNNKNVNFPTKKEHKTNRADQSQRNFTKQIDPMSEANSSSSIPPSTSQKKTTIDKRLISPTLKFFKIRSGGSNSVRSNLWKFLNYFKIGLELGFFIDAFKVGS</sequence>
<keyword evidence="3" id="KW-0472">Membrane</keyword>
<protein>
    <submittedName>
        <fullName evidence="4">Hypothetical chloroplast RF20</fullName>
    </submittedName>
</protein>
<gene>
    <name evidence="4" type="primary">ycf20</name>
</gene>
<keyword evidence="3" id="KW-0812">Transmembrane</keyword>
<dbReference type="EMBL" id="KY407658">
    <property type="protein sequence ID" value="ARK14620.1"/>
    <property type="molecule type" value="Genomic_DNA"/>
</dbReference>
<comment type="similarity">
    <text evidence="1">Belongs to the ycf20 family.</text>
</comment>
<keyword evidence="4" id="KW-0934">Plastid</keyword>
<feature type="transmembrane region" description="Helical" evidence="3">
    <location>
        <begin position="70"/>
        <end position="91"/>
    </location>
</feature>
<feature type="transmembrane region" description="Helical" evidence="3">
    <location>
        <begin position="40"/>
        <end position="58"/>
    </location>
</feature>
<name>A0A1W6EGY5_9CHLO</name>
<dbReference type="AlphaFoldDB" id="A0A1W6EGY5"/>
<evidence type="ECO:0000256" key="2">
    <source>
        <dbReference type="SAM" id="MobiDB-lite"/>
    </source>
</evidence>
<dbReference type="InterPro" id="IPR007572">
    <property type="entry name" value="Uncharacterised_Ycf20"/>
</dbReference>
<dbReference type="GeneID" id="32890192"/>
<feature type="compositionally biased region" description="Low complexity" evidence="2">
    <location>
        <begin position="153"/>
        <end position="168"/>
    </location>
</feature>
<accession>A0A1W6EGY5</accession>
<dbReference type="Pfam" id="PF04483">
    <property type="entry name" value="DUF565"/>
    <property type="match status" value="1"/>
</dbReference>
<evidence type="ECO:0000313" key="4">
    <source>
        <dbReference type="EMBL" id="ARK14620.1"/>
    </source>
</evidence>
<geneLocation type="chloroplast" evidence="4"/>
<feature type="compositionally biased region" description="Polar residues" evidence="2">
    <location>
        <begin position="140"/>
        <end position="149"/>
    </location>
</feature>
<evidence type="ECO:0000256" key="1">
    <source>
        <dbReference type="ARBA" id="ARBA00009846"/>
    </source>
</evidence>
<organism evidence="4">
    <name type="scientific">Pseudocharacium americanum</name>
    <dbReference type="NCBI Taxonomy" id="231080"/>
    <lineage>
        <taxon>Eukaryota</taxon>
        <taxon>Viridiplantae</taxon>
        <taxon>Chlorophyta</taxon>
        <taxon>core chlorophytes</taxon>
        <taxon>Ulvophyceae</taxon>
        <taxon>Ignatiales</taxon>
        <taxon>Ignatiaceae</taxon>
        <taxon>Pseudocharacium</taxon>
    </lineage>
</organism>
<evidence type="ECO:0000256" key="3">
    <source>
        <dbReference type="SAM" id="Phobius"/>
    </source>
</evidence>
<reference evidence="4" key="1">
    <citation type="journal article" date="2017" name="Sci. Rep.">
        <title>Divergent copies of the large inverted repeat in the chloroplast genomes of ulvophycean green algae.</title>
        <authorList>
            <person name="Turmel M."/>
            <person name="Otis C."/>
            <person name="Lemieux C."/>
        </authorList>
    </citation>
    <scope>NUCLEOTIDE SEQUENCE</scope>
</reference>
<feature type="region of interest" description="Disordered" evidence="2">
    <location>
        <begin position="103"/>
        <end position="173"/>
    </location>
</feature>
<keyword evidence="4" id="KW-0150">Chloroplast</keyword>
<keyword evidence="3" id="KW-1133">Transmembrane helix</keyword>
<feature type="compositionally biased region" description="Basic and acidic residues" evidence="2">
    <location>
        <begin position="103"/>
        <end position="113"/>
    </location>
</feature>
<dbReference type="RefSeq" id="YP_009367616.1">
    <property type="nucleotide sequence ID" value="NC_034711.1"/>
</dbReference>
<feature type="compositionally biased region" description="Low complexity" evidence="2">
    <location>
        <begin position="115"/>
        <end position="128"/>
    </location>
</feature>
<proteinExistence type="inferred from homology"/>